<organism evidence="1">
    <name type="scientific">Candidatus Kentrum sp. SD</name>
    <dbReference type="NCBI Taxonomy" id="2126332"/>
    <lineage>
        <taxon>Bacteria</taxon>
        <taxon>Pseudomonadati</taxon>
        <taxon>Pseudomonadota</taxon>
        <taxon>Gammaproteobacteria</taxon>
        <taxon>Candidatus Kentrum</taxon>
    </lineage>
</organism>
<accession>A0A451BIU8</accession>
<reference evidence="1" key="1">
    <citation type="submission" date="2019-02" db="EMBL/GenBank/DDBJ databases">
        <authorList>
            <person name="Gruber-Vodicka R. H."/>
            <person name="Seah K. B. B."/>
        </authorList>
    </citation>
    <scope>NUCLEOTIDE SEQUENCE</scope>
    <source>
        <strain evidence="1">BECK_S127</strain>
    </source>
</reference>
<name>A0A451BIU8_9GAMM</name>
<evidence type="ECO:0000313" key="1">
    <source>
        <dbReference type="EMBL" id="VFK78223.1"/>
    </source>
</evidence>
<dbReference type="EMBL" id="CAADHB010000009">
    <property type="protein sequence ID" value="VFK78223.1"/>
    <property type="molecule type" value="Genomic_DNA"/>
</dbReference>
<dbReference type="AlphaFoldDB" id="A0A451BIU8"/>
<gene>
    <name evidence="1" type="ORF">BECKSD772D_GA0070982_100935</name>
</gene>
<protein>
    <submittedName>
        <fullName evidence="1">Uncharacterized protein</fullName>
    </submittedName>
</protein>
<sequence length="69" mass="7812">MAEYFMVGRPTPGNPQRVMVYTEACRSLDFEVSEKQKFGGPARVSEPDLPCRTWCEALTCSQVAELQIR</sequence>
<proteinExistence type="predicted"/>